<name>A0A9D4TDQ8_RHISA</name>
<organism evidence="2 3">
    <name type="scientific">Rhipicephalus sanguineus</name>
    <name type="common">Brown dog tick</name>
    <name type="synonym">Ixodes sanguineus</name>
    <dbReference type="NCBI Taxonomy" id="34632"/>
    <lineage>
        <taxon>Eukaryota</taxon>
        <taxon>Metazoa</taxon>
        <taxon>Ecdysozoa</taxon>
        <taxon>Arthropoda</taxon>
        <taxon>Chelicerata</taxon>
        <taxon>Arachnida</taxon>
        <taxon>Acari</taxon>
        <taxon>Parasitiformes</taxon>
        <taxon>Ixodida</taxon>
        <taxon>Ixodoidea</taxon>
        <taxon>Ixodidae</taxon>
        <taxon>Rhipicephalinae</taxon>
        <taxon>Rhipicephalus</taxon>
        <taxon>Rhipicephalus</taxon>
    </lineage>
</organism>
<proteinExistence type="predicted"/>
<protein>
    <submittedName>
        <fullName evidence="2">Uncharacterized protein</fullName>
    </submittedName>
</protein>
<dbReference type="EMBL" id="JABSTV010000436">
    <property type="protein sequence ID" value="KAH7986442.1"/>
    <property type="molecule type" value="Genomic_DNA"/>
</dbReference>
<accession>A0A9D4TDQ8</accession>
<keyword evidence="3" id="KW-1185">Reference proteome</keyword>
<feature type="compositionally biased region" description="Polar residues" evidence="1">
    <location>
        <begin position="1"/>
        <end position="15"/>
    </location>
</feature>
<feature type="region of interest" description="Disordered" evidence="1">
    <location>
        <begin position="76"/>
        <end position="112"/>
    </location>
</feature>
<feature type="region of interest" description="Disordered" evidence="1">
    <location>
        <begin position="1"/>
        <end position="34"/>
    </location>
</feature>
<dbReference type="VEuPathDB" id="VectorBase:RSAN_055903"/>
<feature type="compositionally biased region" description="Basic and acidic residues" evidence="1">
    <location>
        <begin position="91"/>
        <end position="105"/>
    </location>
</feature>
<evidence type="ECO:0000256" key="1">
    <source>
        <dbReference type="SAM" id="MobiDB-lite"/>
    </source>
</evidence>
<reference evidence="2" key="2">
    <citation type="submission" date="2021-09" db="EMBL/GenBank/DDBJ databases">
        <authorList>
            <person name="Jia N."/>
            <person name="Wang J."/>
            <person name="Shi W."/>
            <person name="Du L."/>
            <person name="Sun Y."/>
            <person name="Zhan W."/>
            <person name="Jiang J."/>
            <person name="Wang Q."/>
            <person name="Zhang B."/>
            <person name="Ji P."/>
            <person name="Sakyi L.B."/>
            <person name="Cui X."/>
            <person name="Yuan T."/>
            <person name="Jiang B."/>
            <person name="Yang W."/>
            <person name="Lam T.T.-Y."/>
            <person name="Chang Q."/>
            <person name="Ding S."/>
            <person name="Wang X."/>
            <person name="Zhu J."/>
            <person name="Ruan X."/>
            <person name="Zhao L."/>
            <person name="Wei J."/>
            <person name="Que T."/>
            <person name="Du C."/>
            <person name="Cheng J."/>
            <person name="Dai P."/>
            <person name="Han X."/>
            <person name="Huang E."/>
            <person name="Gao Y."/>
            <person name="Liu J."/>
            <person name="Shao H."/>
            <person name="Ye R."/>
            <person name="Li L."/>
            <person name="Wei W."/>
            <person name="Wang X."/>
            <person name="Wang C."/>
            <person name="Huo Q."/>
            <person name="Li W."/>
            <person name="Guo W."/>
            <person name="Chen H."/>
            <person name="Chen S."/>
            <person name="Zhou L."/>
            <person name="Zhou L."/>
            <person name="Ni X."/>
            <person name="Tian J."/>
            <person name="Zhou Y."/>
            <person name="Sheng Y."/>
            <person name="Liu T."/>
            <person name="Pan Y."/>
            <person name="Xia L."/>
            <person name="Li J."/>
            <person name="Zhao F."/>
            <person name="Cao W."/>
        </authorList>
    </citation>
    <scope>NUCLEOTIDE SEQUENCE</scope>
    <source>
        <strain evidence="2">Rsan-2018</strain>
        <tissue evidence="2">Larvae</tissue>
    </source>
</reference>
<reference evidence="2" key="1">
    <citation type="journal article" date="2020" name="Cell">
        <title>Large-Scale Comparative Analyses of Tick Genomes Elucidate Their Genetic Diversity and Vector Capacities.</title>
        <authorList>
            <consortium name="Tick Genome and Microbiome Consortium (TIGMIC)"/>
            <person name="Jia N."/>
            <person name="Wang J."/>
            <person name="Shi W."/>
            <person name="Du L."/>
            <person name="Sun Y."/>
            <person name="Zhan W."/>
            <person name="Jiang J.F."/>
            <person name="Wang Q."/>
            <person name="Zhang B."/>
            <person name="Ji P."/>
            <person name="Bell-Sakyi L."/>
            <person name="Cui X.M."/>
            <person name="Yuan T.T."/>
            <person name="Jiang B.G."/>
            <person name="Yang W.F."/>
            <person name="Lam T.T."/>
            <person name="Chang Q.C."/>
            <person name="Ding S.J."/>
            <person name="Wang X.J."/>
            <person name="Zhu J.G."/>
            <person name="Ruan X.D."/>
            <person name="Zhao L."/>
            <person name="Wei J.T."/>
            <person name="Ye R.Z."/>
            <person name="Que T.C."/>
            <person name="Du C.H."/>
            <person name="Zhou Y.H."/>
            <person name="Cheng J.X."/>
            <person name="Dai P.F."/>
            <person name="Guo W.B."/>
            <person name="Han X.H."/>
            <person name="Huang E.J."/>
            <person name="Li L.F."/>
            <person name="Wei W."/>
            <person name="Gao Y.C."/>
            <person name="Liu J.Z."/>
            <person name="Shao H.Z."/>
            <person name="Wang X."/>
            <person name="Wang C.C."/>
            <person name="Yang T.C."/>
            <person name="Huo Q.B."/>
            <person name="Li W."/>
            <person name="Chen H.Y."/>
            <person name="Chen S.E."/>
            <person name="Zhou L.G."/>
            <person name="Ni X.B."/>
            <person name="Tian J.H."/>
            <person name="Sheng Y."/>
            <person name="Liu T."/>
            <person name="Pan Y.S."/>
            <person name="Xia L.Y."/>
            <person name="Li J."/>
            <person name="Zhao F."/>
            <person name="Cao W.C."/>
        </authorList>
    </citation>
    <scope>NUCLEOTIDE SEQUENCE</scope>
    <source>
        <strain evidence="2">Rsan-2018</strain>
    </source>
</reference>
<dbReference type="AlphaFoldDB" id="A0A9D4TDQ8"/>
<sequence length="112" mass="12182">MSQKRSIADFVSTTSKRAKQKGPPELSASTTEEARTLQEQEILLKTVCSTASDDACPSSPMHMDSECDELSASWAARDEPDSATEFTPSVDADHAGQLDISKFKAEQPTQPY</sequence>
<comment type="caution">
    <text evidence="2">The sequence shown here is derived from an EMBL/GenBank/DDBJ whole genome shotgun (WGS) entry which is preliminary data.</text>
</comment>
<gene>
    <name evidence="2" type="ORF">HPB52_024970</name>
</gene>
<evidence type="ECO:0000313" key="2">
    <source>
        <dbReference type="EMBL" id="KAH7986442.1"/>
    </source>
</evidence>
<dbReference type="Proteomes" id="UP000821837">
    <property type="component" value="Unassembled WGS sequence"/>
</dbReference>
<evidence type="ECO:0000313" key="3">
    <source>
        <dbReference type="Proteomes" id="UP000821837"/>
    </source>
</evidence>